<dbReference type="Pfam" id="PF13501">
    <property type="entry name" value="SoxY"/>
    <property type="match status" value="1"/>
</dbReference>
<comment type="caution">
    <text evidence="2">The sequence shown here is derived from an EMBL/GenBank/DDBJ whole genome shotgun (WGS) entry which is preliminary data.</text>
</comment>
<reference evidence="3" key="1">
    <citation type="submission" date="2017-09" db="EMBL/GenBank/DDBJ databases">
        <authorList>
            <person name="Feng G."/>
            <person name="Zhu H."/>
        </authorList>
    </citation>
    <scope>NUCLEOTIDE SEQUENCE [LARGE SCALE GENOMIC DNA]</scope>
    <source>
        <strain evidence="3">1PNM-20</strain>
    </source>
</reference>
<dbReference type="Gene3D" id="2.60.40.10">
    <property type="entry name" value="Immunoglobulins"/>
    <property type="match status" value="1"/>
</dbReference>
<dbReference type="InterPro" id="IPR013783">
    <property type="entry name" value="Ig-like_fold"/>
</dbReference>
<dbReference type="SUPFAM" id="SSF81296">
    <property type="entry name" value="E set domains"/>
    <property type="match status" value="1"/>
</dbReference>
<keyword evidence="3" id="KW-1185">Reference proteome</keyword>
<sequence>MWEFVADKYLGEGAAVRFDPRVKVTFPEVAENQRVFPVQVDARGIADVARVMILIDLNPIQLPIDYRLGDAEAFVSTRVKLDQRTPVRGLVQLKDGTWLASGGWIDAAGGGCSAPPVSRVKGDWAQHLGEVRGRLWSGASGARVQLAFRHPMDTGLVDNIAIYHIDDLRLTAADGRMLGEVKMQAAVAEDPVLALMPRTRPGEAVRFAGRDTNGVEFAGTLEAGGGAVASR</sequence>
<evidence type="ECO:0000313" key="3">
    <source>
        <dbReference type="Proteomes" id="UP000218151"/>
    </source>
</evidence>
<organism evidence="2 3">
    <name type="scientific">Sphingomonas lenta</name>
    <dbReference type="NCBI Taxonomy" id="1141887"/>
    <lineage>
        <taxon>Bacteria</taxon>
        <taxon>Pseudomonadati</taxon>
        <taxon>Pseudomonadota</taxon>
        <taxon>Alphaproteobacteria</taxon>
        <taxon>Sphingomonadales</taxon>
        <taxon>Sphingomonadaceae</taxon>
        <taxon>Sphingomonas</taxon>
    </lineage>
</organism>
<dbReference type="OrthoDB" id="5343309at2"/>
<evidence type="ECO:0000259" key="1">
    <source>
        <dbReference type="Pfam" id="PF13501"/>
    </source>
</evidence>
<accession>A0A2A2SJH7</accession>
<dbReference type="Proteomes" id="UP000218151">
    <property type="component" value="Unassembled WGS sequence"/>
</dbReference>
<dbReference type="InterPro" id="IPR038162">
    <property type="entry name" value="SoxY_sf"/>
</dbReference>
<dbReference type="InterPro" id="IPR030831">
    <property type="entry name" value="Fuse-rel_SoxYZ"/>
</dbReference>
<dbReference type="Gene3D" id="2.60.40.2470">
    <property type="entry name" value="SoxY domain"/>
    <property type="match status" value="1"/>
</dbReference>
<name>A0A2A2SJH7_9SPHN</name>
<dbReference type="AlphaFoldDB" id="A0A2A2SJH7"/>
<dbReference type="EMBL" id="NSLI01000002">
    <property type="protein sequence ID" value="PAX09181.1"/>
    <property type="molecule type" value="Genomic_DNA"/>
</dbReference>
<protein>
    <submittedName>
        <fullName evidence="2">Quinoprotein dehydrogenase-associated SoxYZ-like carrier</fullName>
    </submittedName>
</protein>
<feature type="domain" description="Ig-like SoxY" evidence="1">
    <location>
        <begin position="8"/>
        <end position="112"/>
    </location>
</feature>
<dbReference type="NCBIfam" id="TIGR04557">
    <property type="entry name" value="fuse_rel_SoxYZ"/>
    <property type="match status" value="1"/>
</dbReference>
<dbReference type="InterPro" id="IPR014756">
    <property type="entry name" value="Ig_E-set"/>
</dbReference>
<dbReference type="InterPro" id="IPR032711">
    <property type="entry name" value="SoxY"/>
</dbReference>
<evidence type="ECO:0000313" key="2">
    <source>
        <dbReference type="EMBL" id="PAX09181.1"/>
    </source>
</evidence>
<proteinExistence type="predicted"/>
<gene>
    <name evidence="2" type="ORF">CKY28_06650</name>
</gene>